<proteinExistence type="predicted"/>
<evidence type="ECO:0000259" key="4">
    <source>
        <dbReference type="PROSITE" id="PS51387"/>
    </source>
</evidence>
<dbReference type="Gene3D" id="3.30.43.10">
    <property type="entry name" value="Uridine Diphospho-n-acetylenolpyruvylglucosamine Reductase, domain 2"/>
    <property type="match status" value="1"/>
</dbReference>
<dbReference type="InterPro" id="IPR016169">
    <property type="entry name" value="FAD-bd_PCMH_sub2"/>
</dbReference>
<evidence type="ECO:0000313" key="6">
    <source>
        <dbReference type="Proteomes" id="UP000076268"/>
    </source>
</evidence>
<dbReference type="PROSITE" id="PS51387">
    <property type="entry name" value="FAD_PCMH"/>
    <property type="match status" value="1"/>
</dbReference>
<dbReference type="RefSeq" id="WP_082816691.1">
    <property type="nucleotide sequence ID" value="NZ_LSGP01000013.1"/>
</dbReference>
<dbReference type="Gene3D" id="3.30.465.10">
    <property type="match status" value="1"/>
</dbReference>
<evidence type="ECO:0000256" key="3">
    <source>
        <dbReference type="ARBA" id="ARBA00023002"/>
    </source>
</evidence>
<keyword evidence="2" id="KW-0274">FAD</keyword>
<evidence type="ECO:0000256" key="2">
    <source>
        <dbReference type="ARBA" id="ARBA00022827"/>
    </source>
</evidence>
<feature type="domain" description="FAD-binding PCMH-type" evidence="4">
    <location>
        <begin position="1"/>
        <end position="174"/>
    </location>
</feature>
<sequence length="279" mass="29789">MHRFTYHEPSSSMQAVKMLSEFEDAKVLAGGTDLLVGMRKGASLPKHIINIKTAPELSGINAGPDGIAIGAATTMYETEKYLHHLPEYHVLCQAIHHVASCQIRNRATVAGNLCNASPAADTASALLAMGASVKVLGVNGERIIPIDKLFVRPRQTTLAQDELITAVLLPTMKGMNGIFLRKSRRPSVDLATVNVAVVTDNKTVRIALGAVAPTVVRATEAEELLNREGLNQTTAVVAAKLAQRSASPISDLRGTKEYRLELVQVLTERALLALAGGEA</sequence>
<dbReference type="STRING" id="1794912.AXX12_01965"/>
<reference evidence="5 6" key="1">
    <citation type="submission" date="2016-02" db="EMBL/GenBank/DDBJ databases">
        <title>Anaerosporomusa subterraneum gen. nov., sp. nov., a spore-forming obligate anaerobe isolated from saprolite.</title>
        <authorList>
            <person name="Choi J.K."/>
            <person name="Shah M."/>
            <person name="Yee N."/>
        </authorList>
    </citation>
    <scope>NUCLEOTIDE SEQUENCE [LARGE SCALE GENOMIC DNA]</scope>
    <source>
        <strain evidence="5 6">RU4</strain>
    </source>
</reference>
<dbReference type="InterPro" id="IPR051312">
    <property type="entry name" value="Diverse_Substr_Oxidored"/>
</dbReference>
<dbReference type="SMART" id="SM01092">
    <property type="entry name" value="CO_deh_flav_C"/>
    <property type="match status" value="1"/>
</dbReference>
<organism evidence="5 6">
    <name type="scientific">Anaerosporomusa subterranea</name>
    <dbReference type="NCBI Taxonomy" id="1794912"/>
    <lineage>
        <taxon>Bacteria</taxon>
        <taxon>Bacillati</taxon>
        <taxon>Bacillota</taxon>
        <taxon>Negativicutes</taxon>
        <taxon>Acetonemataceae</taxon>
        <taxon>Anaerosporomusa</taxon>
    </lineage>
</organism>
<keyword evidence="3" id="KW-0560">Oxidoreductase</keyword>
<dbReference type="InterPro" id="IPR005107">
    <property type="entry name" value="CO_DH_flav_C"/>
</dbReference>
<protein>
    <recommendedName>
        <fullName evidence="4">FAD-binding PCMH-type domain-containing protein</fullName>
    </recommendedName>
</protein>
<dbReference type="Proteomes" id="UP000076268">
    <property type="component" value="Unassembled WGS sequence"/>
</dbReference>
<dbReference type="GO" id="GO:0071949">
    <property type="term" value="F:FAD binding"/>
    <property type="evidence" value="ECO:0007669"/>
    <property type="project" value="InterPro"/>
</dbReference>
<dbReference type="Pfam" id="PF03450">
    <property type="entry name" value="CO_deh_flav_C"/>
    <property type="match status" value="1"/>
</dbReference>
<evidence type="ECO:0000313" key="5">
    <source>
        <dbReference type="EMBL" id="KYZ76934.1"/>
    </source>
</evidence>
<dbReference type="InterPro" id="IPR036683">
    <property type="entry name" value="CO_DH_flav_C_dom_sf"/>
</dbReference>
<dbReference type="InterPro" id="IPR016166">
    <property type="entry name" value="FAD-bd_PCMH"/>
</dbReference>
<dbReference type="AlphaFoldDB" id="A0A154BSE8"/>
<keyword evidence="6" id="KW-1185">Reference proteome</keyword>
<comment type="caution">
    <text evidence="5">The sequence shown here is derived from an EMBL/GenBank/DDBJ whole genome shotgun (WGS) entry which is preliminary data.</text>
</comment>
<dbReference type="InterPro" id="IPR036318">
    <property type="entry name" value="FAD-bd_PCMH-like_sf"/>
</dbReference>
<dbReference type="PANTHER" id="PTHR42659">
    <property type="entry name" value="XANTHINE DEHYDROGENASE SUBUNIT C-RELATED"/>
    <property type="match status" value="1"/>
</dbReference>
<dbReference type="Gene3D" id="3.30.390.50">
    <property type="entry name" value="CO dehydrogenase flavoprotein, C-terminal domain"/>
    <property type="match status" value="1"/>
</dbReference>
<name>A0A154BSE8_ANASB</name>
<keyword evidence="1" id="KW-0285">Flavoprotein</keyword>
<dbReference type="Pfam" id="PF00941">
    <property type="entry name" value="FAD_binding_5"/>
    <property type="match status" value="1"/>
</dbReference>
<dbReference type="OrthoDB" id="9789842at2"/>
<dbReference type="InterPro" id="IPR002346">
    <property type="entry name" value="Mopterin_DH_FAD-bd"/>
</dbReference>
<dbReference type="SUPFAM" id="SSF55447">
    <property type="entry name" value="CO dehydrogenase flavoprotein C-terminal domain-like"/>
    <property type="match status" value="1"/>
</dbReference>
<dbReference type="InterPro" id="IPR016167">
    <property type="entry name" value="FAD-bd_PCMH_sub1"/>
</dbReference>
<dbReference type="EMBL" id="LSGP01000013">
    <property type="protein sequence ID" value="KYZ76934.1"/>
    <property type="molecule type" value="Genomic_DNA"/>
</dbReference>
<evidence type="ECO:0000256" key="1">
    <source>
        <dbReference type="ARBA" id="ARBA00022630"/>
    </source>
</evidence>
<dbReference type="GO" id="GO:0016491">
    <property type="term" value="F:oxidoreductase activity"/>
    <property type="evidence" value="ECO:0007669"/>
    <property type="project" value="UniProtKB-KW"/>
</dbReference>
<dbReference type="PANTHER" id="PTHR42659:SF2">
    <property type="entry name" value="XANTHINE DEHYDROGENASE SUBUNIT C-RELATED"/>
    <property type="match status" value="1"/>
</dbReference>
<dbReference type="SUPFAM" id="SSF56176">
    <property type="entry name" value="FAD-binding/transporter-associated domain-like"/>
    <property type="match status" value="1"/>
</dbReference>
<gene>
    <name evidence="5" type="ORF">AXX12_01965</name>
</gene>
<accession>A0A154BSE8</accession>